<dbReference type="KEGG" id="mlb:MLBr00050"/>
<dbReference type="InterPro" id="IPR036689">
    <property type="entry name" value="ESAT-6-like_sf"/>
</dbReference>
<protein>
    <recommendedName>
        <fullName evidence="1">ESAT-6-like protein</fullName>
    </recommendedName>
</protein>
<proteinExistence type="inferred from homology"/>
<sequence>MAEMITEAAILTQQAAQFDQIASGLSQERNFVDSIGQSFQNTWEGQAASAALGALGRFDEAMQDQIRQLESIVDKLNRSGGNYTKTDDEANQLLSSKMNF</sequence>
<dbReference type="AlphaFoldDB" id="A0A0H3MNY5"/>
<evidence type="ECO:0000313" key="3">
    <source>
        <dbReference type="Proteomes" id="UP000006900"/>
    </source>
</evidence>
<dbReference type="InterPro" id="IPR010310">
    <property type="entry name" value="T7SS_ESAT-6-like"/>
</dbReference>
<dbReference type="HOGENOM" id="CLU_178469_0_0_11"/>
<dbReference type="Pfam" id="PF06013">
    <property type="entry name" value="WXG100"/>
    <property type="match status" value="1"/>
</dbReference>
<accession>A0A0H3MNY5</accession>
<name>A0A0H3MNY5_MYCLB</name>
<evidence type="ECO:0000313" key="2">
    <source>
        <dbReference type="EMBL" id="CAR70143.1"/>
    </source>
</evidence>
<gene>
    <name evidence="2" type="ordered locus">MLBr00050</name>
</gene>
<dbReference type="Gene3D" id="1.10.287.1060">
    <property type="entry name" value="ESAT-6-like"/>
    <property type="match status" value="1"/>
</dbReference>
<dbReference type="EMBL" id="FM211192">
    <property type="protein sequence ID" value="CAR70143.1"/>
    <property type="molecule type" value="Genomic_DNA"/>
</dbReference>
<reference evidence="2 3" key="1">
    <citation type="journal article" date="2009" name="Nat. Genet.">
        <title>Comparative genomic and phylogeographic analysis of Mycobacterium leprae.</title>
        <authorList>
            <person name="Monot M."/>
            <person name="Honore N."/>
            <person name="Garnier T."/>
            <person name="Zidane N."/>
            <person name="Sherafi D."/>
            <person name="Paniz-Mondolfi A."/>
            <person name="Matsuoka M."/>
            <person name="Taylor G.M."/>
            <person name="Donoghue H.D."/>
            <person name="Bouwman A."/>
            <person name="Mays S."/>
            <person name="Watson C."/>
            <person name="Lockwood D."/>
            <person name="Khamispour A."/>
            <person name="Dowlati Y."/>
            <person name="Jianping S."/>
            <person name="Rea T.H."/>
            <person name="Vera-Cabrera L."/>
            <person name="Stefani M.M."/>
            <person name="Banu S."/>
            <person name="Macdonald M."/>
            <person name="Sapkota B.R."/>
            <person name="Spencer J.S."/>
            <person name="Thomas J."/>
            <person name="Harshman K."/>
            <person name="Singh P."/>
            <person name="Busso P."/>
            <person name="Gattiker A."/>
            <person name="Rougemont J."/>
            <person name="Brennan P.J."/>
            <person name="Cole S.T."/>
        </authorList>
    </citation>
    <scope>NUCLEOTIDE SEQUENCE [LARGE SCALE GENOMIC DNA]</scope>
    <source>
        <strain evidence="3">Br4923</strain>
    </source>
</reference>
<organism evidence="2 3">
    <name type="scientific">Mycobacterium leprae (strain Br4923)</name>
    <dbReference type="NCBI Taxonomy" id="561304"/>
    <lineage>
        <taxon>Bacteria</taxon>
        <taxon>Bacillati</taxon>
        <taxon>Actinomycetota</taxon>
        <taxon>Actinomycetes</taxon>
        <taxon>Mycobacteriales</taxon>
        <taxon>Mycobacteriaceae</taxon>
        <taxon>Mycobacterium</taxon>
    </lineage>
</organism>
<dbReference type="NCBIfam" id="TIGR03930">
    <property type="entry name" value="WXG100_ESAT6"/>
    <property type="match status" value="1"/>
</dbReference>
<dbReference type="SMR" id="A0A0H3MNY5"/>
<evidence type="ECO:0000256" key="1">
    <source>
        <dbReference type="RuleBase" id="RU362001"/>
    </source>
</evidence>
<comment type="similarity">
    <text evidence="1">Belongs to the WXG100 family.</text>
</comment>
<dbReference type="Proteomes" id="UP000006900">
    <property type="component" value="Chromosome"/>
</dbReference>
<dbReference type="SUPFAM" id="SSF140453">
    <property type="entry name" value="EsxAB dimer-like"/>
    <property type="match status" value="1"/>
</dbReference>